<dbReference type="EMBL" id="PITJ01000027">
    <property type="protein sequence ID" value="TBU05283.1"/>
    <property type="molecule type" value="Genomic_DNA"/>
</dbReference>
<evidence type="ECO:0000313" key="3">
    <source>
        <dbReference type="Proteomes" id="UP000292362"/>
    </source>
</evidence>
<evidence type="ECO:0000313" key="2">
    <source>
        <dbReference type="EMBL" id="TBU05283.1"/>
    </source>
</evidence>
<organism evidence="2 3">
    <name type="scientific">Hamiltosporidium tvaerminnensis</name>
    <dbReference type="NCBI Taxonomy" id="1176355"/>
    <lineage>
        <taxon>Eukaryota</taxon>
        <taxon>Fungi</taxon>
        <taxon>Fungi incertae sedis</taxon>
        <taxon>Microsporidia</taxon>
        <taxon>Dubosqiidae</taxon>
        <taxon>Hamiltosporidium</taxon>
    </lineage>
</organism>
<feature type="domain" description="Symplekin C-terminal" evidence="1">
    <location>
        <begin position="442"/>
        <end position="564"/>
    </location>
</feature>
<dbReference type="Pfam" id="PF12295">
    <property type="entry name" value="Symplekin_C"/>
    <property type="match status" value="1"/>
</dbReference>
<accession>A0A4Q9LBR8</accession>
<dbReference type="Proteomes" id="UP000292362">
    <property type="component" value="Unassembled WGS sequence"/>
</dbReference>
<proteinExistence type="predicted"/>
<name>A0A4Q9LBR8_9MICR</name>
<gene>
    <name evidence="2" type="ORF">CWI37_0027p0040</name>
</gene>
<dbReference type="PANTHER" id="PTHR15245">
    <property type="entry name" value="SYMPLEKIN-RELATED"/>
    <property type="match status" value="1"/>
</dbReference>
<comment type="caution">
    <text evidence="2">The sequence shown here is derived from an EMBL/GenBank/DDBJ whole genome shotgun (WGS) entry which is preliminary data.</text>
</comment>
<dbReference type="AlphaFoldDB" id="A0A4Q9LBR8"/>
<protein>
    <submittedName>
        <fullName evidence="2">Symplekin tight junction protein</fullName>
    </submittedName>
</protein>
<dbReference type="InterPro" id="IPR021850">
    <property type="entry name" value="Symplekin/Pta1"/>
</dbReference>
<dbReference type="PANTHER" id="PTHR15245:SF20">
    <property type="entry name" value="SYMPLEKIN"/>
    <property type="match status" value="1"/>
</dbReference>
<sequence>MKNEILKILYIPEYEIADILAKARKMNPSDFLLLLSTLYRIINKDNCKIIFPFILDLSENPLELDPIYHRSFSFHFKCLLTKIKYILPESFTFLYENIENIKFKTKKISEANVKTEKKFLPFEFIYNIVLEALVTASSKEIENIIDCYFGSSKEDLMFKPNFISEILKNMVHLKEDKNINNCIKYIANILTKDDTNQLLDFLNQNYSLCNIFFLTIFLYNFDVYKNIEEVVLSTQKYFNFEIITALIEIDIQKVFNFIDESKNEDIKIPLLKNFIENRPKNENEIIQYLKENKIQKDLLVEFFKEYFCHFKSHINEFEFTLEEQLSIAECDDTLFYDIYSNNLNELNKTMKYLTSRNDEFIFSFFSEICSQNTNFNKNTIDESIIWFLRYKKLPENLKSLFVKRLSDNSAYFFALIFYLEKEQIMSLMELFLVDQTSLQMFLKVLSSKDILLNIHFFSDLKKTAHSIQLCLNNKDIFNEHVFIYVITTLEDGTLPPLFMRTVVLALNEFPNLKKFIFSLLFRLSRRKIWQFPKLFEGFIKCLAGMGSSSVEVIMTLPEDIAREIIFQNNKLRKYTEDYVSSTSGYKKKSSWILKNILKSIN</sequence>
<reference evidence="2 3" key="1">
    <citation type="submission" date="2017-12" db="EMBL/GenBank/DDBJ databases">
        <authorList>
            <person name="Pombert J.-F."/>
            <person name="Haag K.L."/>
            <person name="Ebert D."/>
        </authorList>
    </citation>
    <scope>NUCLEOTIDE SEQUENCE [LARGE SCALE GENOMIC DNA]</scope>
    <source>
        <strain evidence="2">FI-OER-3-3</strain>
    </source>
</reference>
<dbReference type="VEuPathDB" id="MicrosporidiaDB:CWI37_0027p0040"/>
<dbReference type="InterPro" id="IPR022075">
    <property type="entry name" value="Symplekin_C"/>
</dbReference>
<evidence type="ECO:0000259" key="1">
    <source>
        <dbReference type="Pfam" id="PF12295"/>
    </source>
</evidence>
<dbReference type="GO" id="GO:0005847">
    <property type="term" value="C:mRNA cleavage and polyadenylation specificity factor complex"/>
    <property type="evidence" value="ECO:0007669"/>
    <property type="project" value="TreeGrafter"/>
</dbReference>